<feature type="region of interest" description="Disordered" evidence="1">
    <location>
        <begin position="1204"/>
        <end position="1262"/>
    </location>
</feature>
<feature type="compositionally biased region" description="Polar residues" evidence="1">
    <location>
        <begin position="646"/>
        <end position="657"/>
    </location>
</feature>
<evidence type="ECO:0000256" key="1">
    <source>
        <dbReference type="SAM" id="MobiDB-lite"/>
    </source>
</evidence>
<feature type="compositionally biased region" description="Polar residues" evidence="1">
    <location>
        <begin position="159"/>
        <end position="170"/>
    </location>
</feature>
<feature type="region of interest" description="Disordered" evidence="1">
    <location>
        <begin position="155"/>
        <end position="180"/>
    </location>
</feature>
<protein>
    <submittedName>
        <fullName evidence="2">Uncharacterized protein</fullName>
    </submittedName>
</protein>
<dbReference type="EMBL" id="JAJGCB010000023">
    <property type="protein sequence ID" value="KAJ8987687.1"/>
    <property type="molecule type" value="Genomic_DNA"/>
</dbReference>
<feature type="compositionally biased region" description="Polar residues" evidence="1">
    <location>
        <begin position="343"/>
        <end position="357"/>
    </location>
</feature>
<feature type="compositionally biased region" description="Polar residues" evidence="1">
    <location>
        <begin position="1226"/>
        <end position="1239"/>
    </location>
</feature>
<feature type="compositionally biased region" description="Polar residues" evidence="1">
    <location>
        <begin position="522"/>
        <end position="543"/>
    </location>
</feature>
<feature type="region of interest" description="Disordered" evidence="1">
    <location>
        <begin position="898"/>
        <end position="1023"/>
    </location>
</feature>
<dbReference type="AlphaFoldDB" id="A0AAN6EPX2"/>
<feature type="compositionally biased region" description="Polar residues" evidence="1">
    <location>
        <begin position="625"/>
        <end position="638"/>
    </location>
</feature>
<feature type="compositionally biased region" description="Polar residues" evidence="1">
    <location>
        <begin position="303"/>
        <end position="314"/>
    </location>
</feature>
<feature type="compositionally biased region" description="Basic and acidic residues" evidence="1">
    <location>
        <begin position="1159"/>
        <end position="1171"/>
    </location>
</feature>
<feature type="compositionally biased region" description="Low complexity" evidence="1">
    <location>
        <begin position="1012"/>
        <end position="1023"/>
    </location>
</feature>
<feature type="compositionally biased region" description="Low complexity" evidence="1">
    <location>
        <begin position="1172"/>
        <end position="1187"/>
    </location>
</feature>
<feature type="compositionally biased region" description="Low complexity" evidence="1">
    <location>
        <begin position="1053"/>
        <end position="1065"/>
    </location>
</feature>
<comment type="caution">
    <text evidence="2">The sequence shown here is derived from an EMBL/GenBank/DDBJ whole genome shotgun (WGS) entry which is preliminary data.</text>
</comment>
<evidence type="ECO:0000313" key="3">
    <source>
        <dbReference type="Proteomes" id="UP001161757"/>
    </source>
</evidence>
<reference evidence="2" key="1">
    <citation type="submission" date="2023-01" db="EMBL/GenBank/DDBJ databases">
        <title>Exophiala dermititidis isolated from Cystic Fibrosis Patient.</title>
        <authorList>
            <person name="Kurbessoian T."/>
            <person name="Crocker A."/>
            <person name="Murante D."/>
            <person name="Hogan D.A."/>
            <person name="Stajich J.E."/>
        </authorList>
    </citation>
    <scope>NUCLEOTIDE SEQUENCE</scope>
    <source>
        <strain evidence="2">Ex8</strain>
    </source>
</reference>
<feature type="region of interest" description="Disordered" evidence="1">
    <location>
        <begin position="702"/>
        <end position="729"/>
    </location>
</feature>
<feature type="compositionally biased region" description="Acidic residues" evidence="1">
    <location>
        <begin position="358"/>
        <end position="368"/>
    </location>
</feature>
<feature type="compositionally biased region" description="Polar residues" evidence="1">
    <location>
        <begin position="1204"/>
        <end position="1216"/>
    </location>
</feature>
<feature type="region of interest" description="Disordered" evidence="1">
    <location>
        <begin position="289"/>
        <end position="317"/>
    </location>
</feature>
<feature type="region of interest" description="Disordered" evidence="1">
    <location>
        <begin position="1038"/>
        <end position="1065"/>
    </location>
</feature>
<feature type="compositionally biased region" description="Low complexity" evidence="1">
    <location>
        <begin position="498"/>
        <end position="521"/>
    </location>
</feature>
<organism evidence="2 3">
    <name type="scientific">Exophiala dermatitidis</name>
    <name type="common">Black yeast-like fungus</name>
    <name type="synonym">Wangiella dermatitidis</name>
    <dbReference type="NCBI Taxonomy" id="5970"/>
    <lineage>
        <taxon>Eukaryota</taxon>
        <taxon>Fungi</taxon>
        <taxon>Dikarya</taxon>
        <taxon>Ascomycota</taxon>
        <taxon>Pezizomycotina</taxon>
        <taxon>Eurotiomycetes</taxon>
        <taxon>Chaetothyriomycetidae</taxon>
        <taxon>Chaetothyriales</taxon>
        <taxon>Herpotrichiellaceae</taxon>
        <taxon>Exophiala</taxon>
    </lineage>
</organism>
<proteinExistence type="predicted"/>
<accession>A0AAN6EPX2</accession>
<feature type="region of interest" description="Disordered" evidence="1">
    <location>
        <begin position="330"/>
        <end position="368"/>
    </location>
</feature>
<feature type="compositionally biased region" description="Basic and acidic residues" evidence="1">
    <location>
        <begin position="1240"/>
        <end position="1254"/>
    </location>
</feature>
<feature type="compositionally biased region" description="Basic residues" evidence="1">
    <location>
        <begin position="563"/>
        <end position="573"/>
    </location>
</feature>
<name>A0AAN6EPX2_EXODE</name>
<sequence length="1262" mass="135984">MVDISHRRVISANPSSPAFVNSPPVEEFGCFDEESCRYFLREVGTRVVPCYPFLFGMEEVYSLILERFGYQGMADATSLLQEFLETDNAAGGFGDDGDIWRSWRHSWKHRNDDRLRPFIPKIGNFVLPEPTQRHIRILKARNFIKKCERGLAQARPSALASSPGHQNQDQAGRATPGQTGEVDLEDAYVLPAITYSHQRARTALASGDPAAANAYVARIQQSNRARLTASAVSSQQEFVEVDPSNLTPDVDRSLLLSFEMVTNNPTSVTGNGPSLRGGEAEIITLQQVSSPISPESPEEAVVATNQASSRTETSGLPALASVEAQSTGIIEQSSNKNVDSEPSDTGIQPDQNENTDTLGEDEAGDDQDEVLKGAGRNTRVASGEPLTASMRARARHREFRMVDGDIFYPRSPRKRDPSQATVLDGIAMTATGTRQGSVVRRSCTPVLQKIESQQGWLKNTANSMLSLFRRESQSKKSISSSQKLKSHNSTRSAVNRRAPSVIHPSAAAVSAAEASAVRSSPLETTSDPATSTPRHLHSSSIFPRNSRHPTALGVVEQSLSNPRTRRNRLKRFLSVRSTTRPSTTAPSTSRPSATTPTNSPPSTVEDSVQRTLSSVSTRRRRRSAYSFTLDTTTGNPSTAPLPIPPSSTTEHQPSPTLSRPAHAFGLDGAFDRLAAVTKIKMSDFNKPLPLNPSEVVQTMAARHQQSLGSQSRRSYQPNGANGQPAGWYTSNNTGNYHGLYGPIRVPAPANGNYHGYGSARAPAVASGQYGGYGQIRAPVPVTGNYRGYGAIRAPIPERHQLLPPWLSAEQYGREAQEPLKPVRQPANPPVSPIGTLADPFTDAPKFVPPTRPANPISATNLRATAPEFVPPGERMEMLPPCPRTPSLRYAIPAITSSAGSPRVVPPTSISRTNRRTSQSSLMLATPTHRPAPAPGITASSTDTRRVGLPRSILKKSRRDGQLSLEAPSRRQAAPGITASSTDTRRVDPPRSILKPARRASQMPMESPKHRPASPATTESPTAAARAALAACIAKSARRMSQVSMKTPPRRPAEPATTPSPTRAAHAALEASVANVKRQMDQLSLLMNTPSPRPADTPGITATTRVVAAPRSILKKPSRRSSEPFLLEDTPTHRPTAAPGLTATTRDVTAPRSILKPSRRSSEPSRKTETPSRRPATPAAIPADASPASIRRAAVAITIANTNRRLSRASSMASTDDGQGVALAGSSPITGTQEQEQIQKSSRERTSKTPRRREPSATSFQIP</sequence>
<dbReference type="Proteomes" id="UP001161757">
    <property type="component" value="Unassembled WGS sequence"/>
</dbReference>
<feature type="compositionally biased region" description="Low complexity" evidence="1">
    <location>
        <begin position="576"/>
        <end position="616"/>
    </location>
</feature>
<gene>
    <name evidence="2" type="ORF">HRR80_008320</name>
</gene>
<feature type="compositionally biased region" description="Polar residues" evidence="1">
    <location>
        <begin position="907"/>
        <end position="922"/>
    </location>
</feature>
<feature type="region of interest" description="Disordered" evidence="1">
    <location>
        <begin position="472"/>
        <end position="657"/>
    </location>
</feature>
<feature type="region of interest" description="Disordered" evidence="1">
    <location>
        <begin position="1110"/>
        <end position="1187"/>
    </location>
</feature>
<feature type="compositionally biased region" description="Polar residues" evidence="1">
    <location>
        <begin position="703"/>
        <end position="721"/>
    </location>
</feature>
<evidence type="ECO:0000313" key="2">
    <source>
        <dbReference type="EMBL" id="KAJ8987687.1"/>
    </source>
</evidence>